<evidence type="ECO:0000313" key="2">
    <source>
        <dbReference type="Proteomes" id="UP001497680"/>
    </source>
</evidence>
<keyword evidence="2" id="KW-1185">Reference proteome</keyword>
<organism evidence="1 2">
    <name type="scientific">Hypoxylon rubiginosum</name>
    <dbReference type="NCBI Taxonomy" id="110542"/>
    <lineage>
        <taxon>Eukaryota</taxon>
        <taxon>Fungi</taxon>
        <taxon>Dikarya</taxon>
        <taxon>Ascomycota</taxon>
        <taxon>Pezizomycotina</taxon>
        <taxon>Sordariomycetes</taxon>
        <taxon>Xylariomycetidae</taxon>
        <taxon>Xylariales</taxon>
        <taxon>Hypoxylaceae</taxon>
        <taxon>Hypoxylon</taxon>
    </lineage>
</organism>
<accession>A0ACC0CLS8</accession>
<proteinExistence type="predicted"/>
<sequence length="3887" mass="432201">MVSRTMESQVKSRTEPIAIIGSSCRFPGGVNSQTKLWELLRNPRDVLVKVPLTRFNPDGFYHENGDHHGSTNVTHSYLLTEDYRVFDHDFFGIHPKEAESMDPQQRLLLETVYEGIEVAGYSMDKLRGSSTAIYVGQMSGDYHDMLLRDIDNLPQYTGTGTSRAIMANRISYFFDWRGPSMNIDTACSSSLVALHQAVHALRRGESNLAVAAGVNLILGPESYITGSKLHMLSPTGRSRMWDSSADGYARGEGFAAVVLKPLEKAIADNDHIECIIRETCINQDGGTTGLTVPSATSQTTLIRSAYKNCGLNCEEEEDRCQYFEAHGTGTIAGDPKEAEAIHNAFFPSTKAEKRVSDTLYVGSVKTVIGHLEGTAGLAGLLKASLAVQHGQIPPNMHFNRLNPAIEPFYRYLNVPAELRPWPKLPDGAPRRASINSFGFGGTNAHVIIESWEANTWEANTRASKSVVGKSVDSSRRSGLLWGPITLSANSEYSLGETIKSLSISLKEPNRVDPINMIWTLQSRRSQLRFKAAFSATNVDQLVETLDAHSSVSTYTRSIQVSQRYPFRLLGIFTGQGAQWPLMGAELYKHSASFKSTIDHLQGSLDKLVDAPRWTLAEELLRPTDMSRVLMAEVSQPLTTAVQIALIDLLGAIGISFSAVVGHSSGEIAAAYAAGYLTASDAIRIAYYRGVYTKLTRSKEARSGGMLAVGMSFEDAEGVCRRDKFRGRLQVAASNSKSSATLSGDRDAIDEANAVLAGEKTFARALKIDAAYHSHHMEACYEPYLTALRRSDIRPRETRTGGRCNWYSSVLGSEGTIDFKDLTGTYWAENMIKPVLFSQALDRAVKEENCFDLVLEVGPHPALKGPSLETFKSLTGIDIPYQGTLKRGENDALAFADALGFVWKHVQSPTPVVDFEAFHADCITSGSQKPGVEKALPPYHWDHRKPLLKESRKSRTWRTREQPIHDLLGTTSSICDSPEVRWRNVMKLSEMDWLRGHQFQGHVLFPAAGYVSMTYDAVIHIAGAQPIDLVELQDLVMHRAIVLEENSQGTDVTFSIRITNRDSNQITMEYSCYSADVDAAVQDDGNSEYTAFTGRAKVTWGSSMSTSLPPRVPSDLPLREVKTDRFYSWVSTLGLQYSGDFRVDGMRRRLNFATVIAKTPNQCNLRIHPATLDATFHGLFAAYSFPGDRKMWAPYLPTRIEKIRINGTQCKQPCLEADCYIREASTATITGDVDIFCPEHSHPEIQVQGLTCFFAHTIWKKELLSGLESHSPASCHQPCRDLFDICERTAYFYLRHLCQEISEHEIPSLDVHFQYLMDWVSNHLLPRIESGQHPYVKPEWSMDTYEIIAKFMERYPEQVDLEIMHAIGRAFPSIIRGTREYKDGLGFAEANSRLGSIVNQLSHQYPRMQVLEIGAGTGGATEVALRSLGVNFESYAFTDISPGFFERAQHKFSKNAAKLKYAVLDIERPPREQGFEEHSFDLVIASNVLHATKSLSSTMQHCRQLLRPGGRMILLEITSETLHTQFIVCGLPGWWLGREDGRVHCPTVSEAQWDIILRDHGFSGVDSACRDVADTSYHTFSIMVTQALDSRISVLREPLMAAENMILMPHLVIVGGTTESISNATSSISRILGAFAKSTTLLNDIESVRTVTLEPGAVIICVSDLDEPIFKRMNGRILEAIQFIFGNASHVLWVTKGCRTDDPYANMMVGLGRSASFEYPLMRIQFVDIDSFENSDLWPAILSKILLRMFYLDFNKPRDILWSMETELAIIDGNIHIPRIIPDDNLNLYLNSENTSIKKSVSPASTPVTIVNKDSMLTLKEDLDASSRGQESVQIQVHSSSLFAYHASKSCPVHVCIGTLLSENRKVLVMSPRNTSIVHVPHSQIFHYAHTINDSETLEKILKVLLAESFFEGLTETLWVHDADAQLAKLLSMIAKHLGLGLFLSTSVLDSGRIGKFIHRNISQRALKNLIPVHVQRFVSMATGYSDDLEDLLVSSCGNLDIYRPNREAQTSQEIRLFYGNSKMGHIILRETKPSGLSYILDVSSQQKPLDLSALTVPVPKHCCTNIINWQTPELMPVEISPLTAYGLFSDKKTYFLIGLAGDLGMSLVEWMTDHGARYFAIASRKPSTDPGLLSHLHKKGAHIRLFPLDVSDKKALGEVHSDIVLSMPPIAGVANAAMVLRDRPLSSMSIDDLETVLRPKVDGSKNLDELFCDDELEFFILFSSMASVVGNPAQSNYGAANMFMSTLAAQRRQRGVAASVISIAMLLGIGYVARSLDTDSTVESQLRKFSCLAMSESDFHNLFAEAVRSGRPGSGKPPELLTGFENNQDVHWLEMARFSHFYDRSNIPSETQQKGHSNKSLKSILKSVQDAKEALQLLEDSFLAKLELILQISAENVDKAASLMKLGVDSLVAVEIRSWFLKELGVDLPVFKLLGGTSAADICRDALMRLIESSKAIADRKLNSPNSPDGPLTELPLVASLREGVNDGYETIETTKPESHKYEDDSSPFDNSGALLSELEHKPSPKIQYQRIGELSPAQARLYFLCEYLEDKSTHNVGYIGKIDRQIDIPRLKDALHKIYMLNEGLRSSYFIDTSSGLAIQAIINDERKVSVEVNHLKSLAFEIERGCVMKVVVLSCLPNSQYILIFHHHIILDGTSWPIFISDLSHIYSGNQPRCPNQQPIDSSIKKRQASFWKDMHRNHISPLPLFTISKVKCRQVLEHMNLVKLVKHRAAEFLFLARCLDIRSLGIGIVDANRTDVQDQATMGYFLNVLPLQFHLKYHDRFEEVAKRTRDTVLAALSNSKAPFDSIIDHLQVPRLTEHHPLFQVLFNYRNGYETRTAFGNSNIHWIDGVAARNPYDITVDITETRKCTLLHFTTQKYLYSSTDSQLLMKWYIRALEGLADHPSTTVPDCPLSNEADLCRLISLGRGATVEPTWCGTIIHRIEEMVEKYPNSPALKDDYGKKLTYLEMMARADAIAIHLSRIPLARGSRVAMLLDPMADHVCCLIAVMKLGLVWIPLDLRNHTKRLSSMVMDCQPDVLGRHEAGIVNLDNLDLSQQAEVENQSELNQPAVILYTSGSTGAPKGVLLTHRNILLSIFASTQYCKLGQEIVLQQSALSFDLSLDQTFHALANGGMLVIVGKDGRGDPVHLAKLIWSENVTYTCFVTSEYLSILNYGFQVLKQCTSWRFAVSLGEKMSSQLRRGLQRLNLSGLKLINAYGPTEATIACARGIVPYRTEEDVSAQNDCLWPMPGYSILVVDEKMNICPFGYPGEICISGSGLAIGYLNRPTETDHAFVEVDIDPMSDSQRSRQRLYRTGDSGRILEDGSLNVLGRIKGDSQVKIRGIRIELNEIVTAIIESAPSIVANAAASYRPDTDTLVAFVILNASFLGNKAEFAESLKTKLPLPSYMCPSIIVAVDEVPVNINGKQDRVAIDRLPIPIASQESDHASESLTRAEQQLREVWKEVLSSRQASVPLISSSTDFFLAGGNSMLVIKLRMLIRRTFGIVISLPDLFQLSKFSDMAARVEAHHETSPIKSIDWNTEITTICDGLPRSQNNKRPTWSGSPKIVLLTGATGFLGTRILQHLVDDMTVESVHCVAIRGSNAGGERHVSVHSSKIVEHVGDLSAYCLGLPEEKFQFLAEHVDLIIHNGAEVTYLKTYHSLRSTNVISTQTLAKLAIPRCIPLHYVSTAAVASITGQSSVLTEVSVSECAPPSDAQDGYAISKWVSESFLERVALEHDVPIWIHRPTTIVGPGAPELDLMSAVIKYSRLLRSTPRVDALEIKGAFDLIHVEDVSQDLVDMALKPPPLKQKSLIKFVHHCNKEKVAPDGLKEYLELMDKIRYEDLSIQEWLQAALAKGLNPLLVEYIQSIVNSKKRVDLPMIMKGR</sequence>
<comment type="caution">
    <text evidence="1">The sequence shown here is derived from an EMBL/GenBank/DDBJ whole genome shotgun (WGS) entry which is preliminary data.</text>
</comment>
<name>A0ACC0CLS8_9PEZI</name>
<protein>
    <submittedName>
        <fullName evidence="1">Hybrid PKS-NRPS PsoA</fullName>
    </submittedName>
</protein>
<evidence type="ECO:0000313" key="1">
    <source>
        <dbReference type="EMBL" id="KAI6081407.1"/>
    </source>
</evidence>
<dbReference type="EMBL" id="MU394397">
    <property type="protein sequence ID" value="KAI6081407.1"/>
    <property type="molecule type" value="Genomic_DNA"/>
</dbReference>
<reference evidence="1 2" key="1">
    <citation type="journal article" date="2022" name="New Phytol.">
        <title>Ecological generalism drives hyperdiversity of secondary metabolite gene clusters in xylarialean endophytes.</title>
        <authorList>
            <person name="Franco M.E.E."/>
            <person name="Wisecaver J.H."/>
            <person name="Arnold A.E."/>
            <person name="Ju Y.M."/>
            <person name="Slot J.C."/>
            <person name="Ahrendt S."/>
            <person name="Moore L.P."/>
            <person name="Eastman K.E."/>
            <person name="Scott K."/>
            <person name="Konkel Z."/>
            <person name="Mondo S.J."/>
            <person name="Kuo A."/>
            <person name="Hayes R.D."/>
            <person name="Haridas S."/>
            <person name="Andreopoulos B."/>
            <person name="Riley R."/>
            <person name="LaButti K."/>
            <person name="Pangilinan J."/>
            <person name="Lipzen A."/>
            <person name="Amirebrahimi M."/>
            <person name="Yan J."/>
            <person name="Adam C."/>
            <person name="Keymanesh K."/>
            <person name="Ng V."/>
            <person name="Louie K."/>
            <person name="Northen T."/>
            <person name="Drula E."/>
            <person name="Henrissat B."/>
            <person name="Hsieh H.M."/>
            <person name="Youens-Clark K."/>
            <person name="Lutzoni F."/>
            <person name="Miadlikowska J."/>
            <person name="Eastwood D.C."/>
            <person name="Hamelin R.C."/>
            <person name="Grigoriev I.V."/>
            <person name="U'Ren J.M."/>
        </authorList>
    </citation>
    <scope>NUCLEOTIDE SEQUENCE [LARGE SCALE GENOMIC DNA]</scope>
    <source>
        <strain evidence="1 2">ER1909</strain>
    </source>
</reference>
<dbReference type="Proteomes" id="UP001497680">
    <property type="component" value="Unassembled WGS sequence"/>
</dbReference>
<gene>
    <name evidence="1" type="ORF">F4821DRAFT_274947</name>
</gene>